<dbReference type="OrthoDB" id="9150924at2"/>
<keyword evidence="1" id="KW-0732">Signal</keyword>
<evidence type="ECO:0000256" key="1">
    <source>
        <dbReference type="SAM" id="SignalP"/>
    </source>
</evidence>
<dbReference type="Proteomes" id="UP000072741">
    <property type="component" value="Unassembled WGS sequence"/>
</dbReference>
<evidence type="ECO:0008006" key="4">
    <source>
        <dbReference type="Google" id="ProtNLM"/>
    </source>
</evidence>
<sequence>MNPCAHPRAAAALLTLAGAGLLAGCAAPAADEAAAAGPYCFHNPLLHGRHTPCIDGPLPDAAQDEAAHQFPADPQRLTVYVVRQNWSDGPARLTVRVDGQPAADTLPSTLLRLRLAPGAHVLDFAADGEPPRAIAVDGPPGQVRYLHLATLAGLWHTGHDWEVEPEAVAQARARKARLVADLQLGAPSTSK</sequence>
<evidence type="ECO:0000313" key="3">
    <source>
        <dbReference type="Proteomes" id="UP000072741"/>
    </source>
</evidence>
<dbReference type="AlphaFoldDB" id="A0A147GLA2"/>
<comment type="caution">
    <text evidence="2">The sequence shown here is derived from an EMBL/GenBank/DDBJ whole genome shotgun (WGS) entry which is preliminary data.</text>
</comment>
<reference evidence="2 3" key="1">
    <citation type="journal article" date="2016" name="Front. Microbiol.">
        <title>Genomic Resource of Rice Seed Associated Bacteria.</title>
        <authorList>
            <person name="Midha S."/>
            <person name="Bansal K."/>
            <person name="Sharma S."/>
            <person name="Kumar N."/>
            <person name="Patil P.P."/>
            <person name="Chaudhry V."/>
            <person name="Patil P.B."/>
        </authorList>
    </citation>
    <scope>NUCLEOTIDE SEQUENCE [LARGE SCALE GENOMIC DNA]</scope>
    <source>
        <strain evidence="2 3">NS331</strain>
    </source>
</reference>
<accession>A0A147GLA2</accession>
<keyword evidence="3" id="KW-1185">Reference proteome</keyword>
<feature type="signal peptide" evidence="1">
    <location>
        <begin position="1"/>
        <end position="29"/>
    </location>
</feature>
<gene>
    <name evidence="2" type="ORF">NS331_24920</name>
</gene>
<dbReference type="RefSeq" id="WP_058644575.1">
    <property type="nucleotide sequence ID" value="NZ_LDSL01000240.1"/>
</dbReference>
<organism evidence="2 3">
    <name type="scientific">Pseudacidovorax intermedius</name>
    <dbReference type="NCBI Taxonomy" id="433924"/>
    <lineage>
        <taxon>Bacteria</taxon>
        <taxon>Pseudomonadati</taxon>
        <taxon>Pseudomonadota</taxon>
        <taxon>Betaproteobacteria</taxon>
        <taxon>Burkholderiales</taxon>
        <taxon>Comamonadaceae</taxon>
        <taxon>Pseudacidovorax</taxon>
    </lineage>
</organism>
<evidence type="ECO:0000313" key="2">
    <source>
        <dbReference type="EMBL" id="KTT10849.1"/>
    </source>
</evidence>
<protein>
    <recommendedName>
        <fullName evidence="4">DUF2846 domain-containing protein</fullName>
    </recommendedName>
</protein>
<name>A0A147GLA2_9BURK</name>
<proteinExistence type="predicted"/>
<dbReference type="EMBL" id="LDSL01000240">
    <property type="protein sequence ID" value="KTT10849.1"/>
    <property type="molecule type" value="Genomic_DNA"/>
</dbReference>
<feature type="chain" id="PRO_5007546410" description="DUF2846 domain-containing protein" evidence="1">
    <location>
        <begin position="30"/>
        <end position="191"/>
    </location>
</feature>